<protein>
    <submittedName>
        <fullName evidence="2">Antitoxin protein (Plasmid maintenance)</fullName>
    </submittedName>
</protein>
<keyword evidence="1" id="KW-1277">Toxin-antitoxin system</keyword>
<dbReference type="Proteomes" id="UP000007097">
    <property type="component" value="Plasmid p1ESCUM"/>
</dbReference>
<dbReference type="Gene3D" id="1.10.1220.80">
    <property type="match status" value="1"/>
</dbReference>
<organism evidence="2 3">
    <name type="scientific">Escherichia coli O17:K52:H18 (strain UMN026 / ExPEC)</name>
    <dbReference type="NCBI Taxonomy" id="585056"/>
    <lineage>
        <taxon>Bacteria</taxon>
        <taxon>Pseudomonadati</taxon>
        <taxon>Pseudomonadota</taxon>
        <taxon>Gammaproteobacteria</taxon>
        <taxon>Enterobacterales</taxon>
        <taxon>Enterobacteriaceae</taxon>
        <taxon>Escherichia</taxon>
    </lineage>
</organism>
<dbReference type="InterPro" id="IPR009956">
    <property type="entry name" value="Post-segregation_anti-tox_CcdA"/>
</dbReference>
<dbReference type="KEGG" id="eum:ECUMN_p10156"/>
<proteinExistence type="predicted"/>
<dbReference type="EMBL" id="CU928148">
    <property type="protein sequence ID" value="CAQ87516.1"/>
    <property type="molecule type" value="Genomic_DNA"/>
</dbReference>
<keyword evidence="2" id="KW-0614">Plasmid</keyword>
<evidence type="ECO:0000256" key="1">
    <source>
        <dbReference type="ARBA" id="ARBA00022649"/>
    </source>
</evidence>
<dbReference type="AlphaFoldDB" id="B7LJ98"/>
<gene>
    <name evidence="2" type="primary">ccdA</name>
    <name evidence="2" type="ORF">ECUMN_p10156</name>
</gene>
<evidence type="ECO:0000313" key="3">
    <source>
        <dbReference type="Proteomes" id="UP000007097"/>
    </source>
</evidence>
<geneLocation type="plasmid" evidence="2 3">
    <name>p1ESCUM</name>
</geneLocation>
<sequence length="92" mass="10867">MHHNNIYLYAYPKYVKKRCAMKQRITVTVDSDSYQLLKAYDVNISGLVSTTMQNEARRLRAERWKAENQEGMAEVARFIEMNGSFADENRDW</sequence>
<dbReference type="PATRIC" id="fig|585056.7.peg.183"/>
<evidence type="ECO:0000313" key="2">
    <source>
        <dbReference type="EMBL" id="CAQ87516.1"/>
    </source>
</evidence>
<name>B7LJ98_ECOLU</name>
<reference evidence="3" key="1">
    <citation type="journal article" date="2009" name="PLoS Genet.">
        <title>Organised genome dynamics in the Escherichia coli species results in highly diverse adaptive paths.</title>
        <authorList>
            <person name="Touchon M."/>
            <person name="Hoede C."/>
            <person name="Tenaillon O."/>
            <person name="Barbe V."/>
            <person name="Baeriswyl S."/>
            <person name="Bidet P."/>
            <person name="Bingen E."/>
            <person name="Bonacorsi S."/>
            <person name="Bouchier C."/>
            <person name="Bouvet O."/>
            <person name="Calteau A."/>
            <person name="Chiapello H."/>
            <person name="Clermont O."/>
            <person name="Cruveiller S."/>
            <person name="Danchin A."/>
            <person name="Diard M."/>
            <person name="Dossat C."/>
            <person name="Karoui M.E."/>
            <person name="Frapy E."/>
            <person name="Garry L."/>
            <person name="Ghigo J.M."/>
            <person name="Gilles A.M."/>
            <person name="Johnson J."/>
            <person name="Le Bouguenec C."/>
            <person name="Lescat M."/>
            <person name="Mangenot S."/>
            <person name="Martinez-Jehanne V."/>
            <person name="Matic I."/>
            <person name="Nassif X."/>
            <person name="Oztas S."/>
            <person name="Petit M.A."/>
            <person name="Pichon C."/>
            <person name="Rouy Z."/>
            <person name="Ruf C.S."/>
            <person name="Schneider D."/>
            <person name="Tourret J."/>
            <person name="Vacherie B."/>
            <person name="Vallenet D."/>
            <person name="Medigue C."/>
            <person name="Rocha E.P.C."/>
            <person name="Denamur E."/>
        </authorList>
    </citation>
    <scope>NUCLEOTIDE SEQUENCE [LARGE SCALE GENOMIC DNA]</scope>
    <source>
        <strain evidence="3">UMN026 / ExPEC</strain>
        <plasmid evidence="3">Plasmid p1ESCUM</plasmid>
    </source>
</reference>
<dbReference type="NCBIfam" id="NF010264">
    <property type="entry name" value="PRK13710.1"/>
    <property type="match status" value="1"/>
</dbReference>
<dbReference type="Pfam" id="PF07362">
    <property type="entry name" value="CcdA"/>
    <property type="match status" value="1"/>
</dbReference>
<accession>B7LJ98</accession>